<dbReference type="PANTHER" id="PTHR48475">
    <property type="entry name" value="RIBONUCLEASE H"/>
    <property type="match status" value="1"/>
</dbReference>
<protein>
    <submittedName>
        <fullName evidence="1">Uncharacterized protein</fullName>
    </submittedName>
</protein>
<keyword evidence="2" id="KW-1185">Reference proteome</keyword>
<dbReference type="EMBL" id="KV454290">
    <property type="protein sequence ID" value="ODQ75353.1"/>
    <property type="molecule type" value="Genomic_DNA"/>
</dbReference>
<dbReference type="SUPFAM" id="SSF53098">
    <property type="entry name" value="Ribonuclease H-like"/>
    <property type="match status" value="1"/>
</dbReference>
<dbReference type="Proteomes" id="UP000094385">
    <property type="component" value="Unassembled WGS sequence"/>
</dbReference>
<dbReference type="InterPro" id="IPR036397">
    <property type="entry name" value="RNaseH_sf"/>
</dbReference>
<dbReference type="PANTHER" id="PTHR48475:SF1">
    <property type="entry name" value="RNASE H TYPE-1 DOMAIN-CONTAINING PROTEIN"/>
    <property type="match status" value="1"/>
</dbReference>
<proteinExistence type="predicted"/>
<dbReference type="OrthoDB" id="4025440at2759"/>
<sequence length="410" mass="46680">MESQKQKEDKGTSFECHRILGDDFEDDVHVDEALSELMGIKEESLRIGEDYLITDDGFKWFTYADIREYLADSVEPDALSNMDKDQFRETCDKFPLSNFGNLFKRGDEKRFPRRVIMTAENKLLSLMGAVSDLRADFGGQVWIVISSNTSGLVIFVNGERIMASERKNFTLLGRRQSAKNSLDTVYLPEVDGYKYLVLARDDFSCWVEGRALRDLTSENVARLLLTMPIVDALAKAKGKWPDNLSFALWADQTTIRGTTGYSPYFLMYGQNGFLPIDYIFSTWPVEHIENTDNISTTELLCRRIDKLKQHLVDVGDARSKLKQSRKNSSKIWSDDIQEGDLVHLYDSAGGQGRRLCARWSGPYRVFEKKANGSYGLEEIDGAKFERSVAGNRLKLYHARKLASIEDDSLV</sequence>
<reference evidence="1 2" key="1">
    <citation type="journal article" date="2016" name="Proc. Natl. Acad. Sci. U.S.A.">
        <title>Comparative genomics of biotechnologically important yeasts.</title>
        <authorList>
            <person name="Riley R."/>
            <person name="Haridas S."/>
            <person name="Wolfe K.H."/>
            <person name="Lopes M.R."/>
            <person name="Hittinger C.T."/>
            <person name="Goeker M."/>
            <person name="Salamov A.A."/>
            <person name="Wisecaver J.H."/>
            <person name="Long T.M."/>
            <person name="Calvey C.H."/>
            <person name="Aerts A.L."/>
            <person name="Barry K.W."/>
            <person name="Choi C."/>
            <person name="Clum A."/>
            <person name="Coughlan A.Y."/>
            <person name="Deshpande S."/>
            <person name="Douglass A.P."/>
            <person name="Hanson S.J."/>
            <person name="Klenk H.-P."/>
            <person name="LaButti K.M."/>
            <person name="Lapidus A."/>
            <person name="Lindquist E.A."/>
            <person name="Lipzen A.M."/>
            <person name="Meier-Kolthoff J.P."/>
            <person name="Ohm R.A."/>
            <person name="Otillar R.P."/>
            <person name="Pangilinan J.L."/>
            <person name="Peng Y."/>
            <person name="Rokas A."/>
            <person name="Rosa C.A."/>
            <person name="Scheuner C."/>
            <person name="Sibirny A.A."/>
            <person name="Slot J.C."/>
            <person name="Stielow J.B."/>
            <person name="Sun H."/>
            <person name="Kurtzman C.P."/>
            <person name="Blackwell M."/>
            <person name="Grigoriev I.V."/>
            <person name="Jeffries T.W."/>
        </authorList>
    </citation>
    <scope>NUCLEOTIDE SEQUENCE [LARGE SCALE GENOMIC DNA]</scope>
    <source>
        <strain evidence="1 2">NRRL Y-11557</strain>
    </source>
</reference>
<name>A0A1E3QCC5_LIPST</name>
<accession>A0A1E3QCC5</accession>
<dbReference type="InterPro" id="IPR012337">
    <property type="entry name" value="RNaseH-like_sf"/>
</dbReference>
<dbReference type="Gene3D" id="3.30.420.10">
    <property type="entry name" value="Ribonuclease H-like superfamily/Ribonuclease H"/>
    <property type="match status" value="1"/>
</dbReference>
<dbReference type="GO" id="GO:0003676">
    <property type="term" value="F:nucleic acid binding"/>
    <property type="evidence" value="ECO:0007669"/>
    <property type="project" value="InterPro"/>
</dbReference>
<dbReference type="AlphaFoldDB" id="A0A1E3QCC5"/>
<organism evidence="1 2">
    <name type="scientific">Lipomyces starkeyi NRRL Y-11557</name>
    <dbReference type="NCBI Taxonomy" id="675824"/>
    <lineage>
        <taxon>Eukaryota</taxon>
        <taxon>Fungi</taxon>
        <taxon>Dikarya</taxon>
        <taxon>Ascomycota</taxon>
        <taxon>Saccharomycotina</taxon>
        <taxon>Lipomycetes</taxon>
        <taxon>Lipomycetales</taxon>
        <taxon>Lipomycetaceae</taxon>
        <taxon>Lipomyces</taxon>
    </lineage>
</organism>
<evidence type="ECO:0000313" key="2">
    <source>
        <dbReference type="Proteomes" id="UP000094385"/>
    </source>
</evidence>
<evidence type="ECO:0000313" key="1">
    <source>
        <dbReference type="EMBL" id="ODQ75353.1"/>
    </source>
</evidence>
<gene>
    <name evidence="1" type="ORF">LIPSTDRAFT_109054</name>
</gene>
<dbReference type="STRING" id="675824.A0A1E3QCC5"/>